<name>A0A132MT60_9ACTN</name>
<evidence type="ECO:0000313" key="1">
    <source>
        <dbReference type="EMBL" id="KWX01033.1"/>
    </source>
</evidence>
<evidence type="ECO:0000313" key="2">
    <source>
        <dbReference type="Proteomes" id="UP000070188"/>
    </source>
</evidence>
<dbReference type="Proteomes" id="UP000070188">
    <property type="component" value="Unassembled WGS sequence"/>
</dbReference>
<dbReference type="RefSeq" id="WP_158009747.1">
    <property type="nucleotide sequence ID" value="NZ_JYIJ01000014.1"/>
</dbReference>
<reference evidence="2" key="1">
    <citation type="submission" date="2015-04" db="EMBL/GenBank/DDBJ databases">
        <title>Physiological reanalysis, assessment of diazotrophy, and genome sequences of multiple isolates of Streptomyces thermoautotrophicus.</title>
        <authorList>
            <person name="MacKellar D.C."/>
            <person name="Lieber L."/>
            <person name="Norman J."/>
            <person name="Bolger A."/>
            <person name="Tobin C."/>
            <person name="Murray J.W."/>
            <person name="Chang R."/>
            <person name="Ford T."/>
            <person name="Nguyen P.Q."/>
            <person name="Woodward J."/>
            <person name="Permingeat H."/>
            <person name="Joshi N.S."/>
            <person name="Silver P.A."/>
            <person name="Usadel B."/>
            <person name="Rutherford A.W."/>
            <person name="Friesen M."/>
            <person name="Prell J."/>
        </authorList>
    </citation>
    <scope>NUCLEOTIDE SEQUENCE [LARGE SCALE GENOMIC DNA]</scope>
    <source>
        <strain evidence="2">H1</strain>
    </source>
</reference>
<dbReference type="PATRIC" id="fig|1469144.10.peg.2236"/>
<organism evidence="1 2">
    <name type="scientific">Carbonactinospora thermoautotrophica</name>
    <dbReference type="NCBI Taxonomy" id="1469144"/>
    <lineage>
        <taxon>Bacteria</taxon>
        <taxon>Bacillati</taxon>
        <taxon>Actinomycetota</taxon>
        <taxon>Actinomycetes</taxon>
        <taxon>Kitasatosporales</taxon>
        <taxon>Carbonactinosporaceae</taxon>
        <taxon>Carbonactinospora</taxon>
    </lineage>
</organism>
<keyword evidence="2" id="KW-1185">Reference proteome</keyword>
<dbReference type="AlphaFoldDB" id="A0A132MT60"/>
<proteinExistence type="predicted"/>
<sequence>MRVQQVSKRRNVTSFDRLEHYRGVAARCDKRGDHYRAPVVIAMLRIP</sequence>
<accession>A0A132MT60</accession>
<comment type="caution">
    <text evidence="1">The sequence shown here is derived from an EMBL/GenBank/DDBJ whole genome shotgun (WGS) entry which is preliminary data.</text>
</comment>
<protein>
    <submittedName>
        <fullName evidence="1">Uncharacterized protein</fullName>
    </submittedName>
</protein>
<dbReference type="EMBL" id="LAXD01000001">
    <property type="protein sequence ID" value="KWX01033.1"/>
    <property type="molecule type" value="Genomic_DNA"/>
</dbReference>
<gene>
    <name evidence="1" type="ORF">LI90_2061</name>
</gene>